<dbReference type="EMBL" id="FLQY01000235">
    <property type="protein sequence ID" value="SBT09204.1"/>
    <property type="molecule type" value="Genomic_DNA"/>
</dbReference>
<name>A0A1A8XW14_9RHOO</name>
<sequence>MKVQDAYKEKMSAQLKVWDAQIKLLEAQATKVGADLKVKHAEEMRDLRDKQLAAAATMKELDKATGEAWDQVKLTADKVWEDLKTGLSAAQSKFH</sequence>
<organism evidence="1 2">
    <name type="scientific">Candidatus Propionivibrio aalborgensis</name>
    <dbReference type="NCBI Taxonomy" id="1860101"/>
    <lineage>
        <taxon>Bacteria</taxon>
        <taxon>Pseudomonadati</taxon>
        <taxon>Pseudomonadota</taxon>
        <taxon>Betaproteobacteria</taxon>
        <taxon>Rhodocyclales</taxon>
        <taxon>Rhodocyclaceae</taxon>
        <taxon>Propionivibrio</taxon>
    </lineage>
</organism>
<dbReference type="Proteomes" id="UP000199600">
    <property type="component" value="Unassembled WGS sequence"/>
</dbReference>
<evidence type="ECO:0000313" key="2">
    <source>
        <dbReference type="Proteomes" id="UP000199600"/>
    </source>
</evidence>
<dbReference type="AlphaFoldDB" id="A0A1A8XW14"/>
<protein>
    <recommendedName>
        <fullName evidence="3">Coiled coil domain-containing protein</fullName>
    </recommendedName>
</protein>
<dbReference type="RefSeq" id="WP_186411507.1">
    <property type="nucleotide sequence ID" value="NZ_FLQY01000235.1"/>
</dbReference>
<reference evidence="1 2" key="1">
    <citation type="submission" date="2016-06" db="EMBL/GenBank/DDBJ databases">
        <authorList>
            <person name="Kjaerup R.B."/>
            <person name="Dalgaard T.S."/>
            <person name="Juul-Madsen H.R."/>
        </authorList>
    </citation>
    <scope>NUCLEOTIDE SEQUENCE [LARGE SCALE GENOMIC DNA]</scope>
    <source>
        <strain evidence="1">2</strain>
    </source>
</reference>
<evidence type="ECO:0000313" key="1">
    <source>
        <dbReference type="EMBL" id="SBT09204.1"/>
    </source>
</evidence>
<accession>A0A1A8XW14</accession>
<gene>
    <name evidence="1" type="ORF">PROAA_310029</name>
</gene>
<evidence type="ECO:0008006" key="3">
    <source>
        <dbReference type="Google" id="ProtNLM"/>
    </source>
</evidence>
<keyword evidence="2" id="KW-1185">Reference proteome</keyword>
<proteinExistence type="predicted"/>